<sequence>MIYVGIDVAKDKHDCFITNSDGEVLFKAFKIKNTIKI</sequence>
<dbReference type="Pfam" id="PF01548">
    <property type="entry name" value="DEDD_Tnp_IS110"/>
    <property type="match status" value="1"/>
</dbReference>
<accession>A0ABZ0UHA1</accession>
<evidence type="ECO:0000313" key="2">
    <source>
        <dbReference type="EMBL" id="WPX76023.1"/>
    </source>
</evidence>
<dbReference type="EMBL" id="CP136422">
    <property type="protein sequence ID" value="WPX76023.1"/>
    <property type="molecule type" value="Genomic_DNA"/>
</dbReference>
<keyword evidence="3" id="KW-1185">Reference proteome</keyword>
<name>A0ABZ0UHA1_9FIRM</name>
<protein>
    <recommendedName>
        <fullName evidence="1">Transposase IS110-like N-terminal domain-containing protein</fullName>
    </recommendedName>
</protein>
<gene>
    <name evidence="2" type="ORF">BLCOC_44020</name>
</gene>
<evidence type="ECO:0000313" key="3">
    <source>
        <dbReference type="Proteomes" id="UP001325248"/>
    </source>
</evidence>
<feature type="domain" description="Transposase IS110-like N-terminal" evidence="1">
    <location>
        <begin position="4"/>
        <end position="34"/>
    </location>
</feature>
<organism evidence="2 3">
    <name type="scientific">Blautia producta</name>
    <dbReference type="NCBI Taxonomy" id="33035"/>
    <lineage>
        <taxon>Bacteria</taxon>
        <taxon>Bacillati</taxon>
        <taxon>Bacillota</taxon>
        <taxon>Clostridia</taxon>
        <taxon>Lachnospirales</taxon>
        <taxon>Lachnospiraceae</taxon>
        <taxon>Blautia</taxon>
    </lineage>
</organism>
<proteinExistence type="predicted"/>
<dbReference type="InterPro" id="IPR002525">
    <property type="entry name" value="Transp_IS110-like_N"/>
</dbReference>
<dbReference type="Proteomes" id="UP001325248">
    <property type="component" value="Chromosome"/>
</dbReference>
<evidence type="ECO:0000259" key="1">
    <source>
        <dbReference type="Pfam" id="PF01548"/>
    </source>
</evidence>
<reference evidence="2" key="1">
    <citation type="submission" date="2023-10" db="EMBL/GenBank/DDBJ databases">
        <title>Genome sequence of Blautia coccoides DSM 935.</title>
        <authorList>
            <person name="Boeer T."/>
            <person name="Bengelsdorf F.R."/>
            <person name="Daniel R."/>
            <person name="Poehlein A."/>
        </authorList>
    </citation>
    <scope>NUCLEOTIDE SEQUENCE [LARGE SCALE GENOMIC DNA]</scope>
    <source>
        <strain evidence="2">DSM 935</strain>
    </source>
</reference>